<feature type="compositionally biased region" description="Polar residues" evidence="1">
    <location>
        <begin position="315"/>
        <end position="329"/>
    </location>
</feature>
<comment type="caution">
    <text evidence="4">The sequence shown here is derived from an EMBL/GenBank/DDBJ whole genome shotgun (WGS) entry which is preliminary data.</text>
</comment>
<evidence type="ECO:0000256" key="2">
    <source>
        <dbReference type="SAM" id="Phobius"/>
    </source>
</evidence>
<keyword evidence="2" id="KW-0812">Transmembrane</keyword>
<keyword evidence="2" id="KW-0472">Membrane</keyword>
<evidence type="ECO:0000256" key="1">
    <source>
        <dbReference type="SAM" id="MobiDB-lite"/>
    </source>
</evidence>
<sequence length="896" mass="95900">MHRGLGPATLVLLSFITQQAPSAMALWGMKTWPFMDIGFNAMFPTTPAVEVVYGILSLGWMVTLGLHYQHTHPDFQLHLPLRILVCLASTSWLVLFQFYRRGASQNRNPPSGKINLARTAVLSSGPGVLDAERAGTSRPVSGSDQGSSEASSCTSAGMVGAHTVAACIAATRSNPTSASNDVSGEHTCCRHMLYKGFPGRWYSIHVKIGNADVKQVQEGYVNRIACVLAEVDLHLHQLYIRRGCIDLTMDAWTASNKVDSSGGAADCEPDVDIGAVIRALHLNWNREDIDVNEVDLDTTTDVTVTELDSTDMRSSESLSTSAPGSSSNEPRLLSTECRPWSSQQGQGQVHNVMATPRIIGLHPRVLAVPQAPASGDANAAPEPPAVNMVIAINWPTSGTSNVINRDGGPEAIGLHGRELVLRSQGLYLPIAVESETIGSTEQAGIGLFGDADSSAAPDVAQRMSYMYSVQVSGLPPCMGLMLAEARMQSGSVSRPMPILILDDLEVCSELVAVLSDWQGTADELDVLIVDLGTFFSQSVAAQLRHLSCGSGASGSANALHVWRLICMGDHLLQYALACHWGRTAARLREGMQLLRQFHAAGQPSLPSSIGSASDEDAIQPGTHTRTAPAYRANDSTASQAATLDRAGVCACTNSTTETASSHECGGSGSVQKVAEELEFTMCSQPCGPCSQHDFKRGNGQAGPCKVRSATARLLNEKARRVRACDTLPSKLQIYILVLELVVLLLLRCLRWQHTPVGSGASFFVYAGAAVGGYYHLTAGVEPMRRRLAQSRLMLYLLVRSLQGAVCLAVPPLAVAYDGGVGIILVEGIARPAFWGVESAVAARIELIRLPLYIIMWGSRFTPSMTIARAVAVTGLSVWTSFACRRLFRNELGKVSV</sequence>
<reference evidence="4 5" key="1">
    <citation type="journal article" date="2023" name="IScience">
        <title>Expanded male sex-determining region conserved during the evolution of homothallism in the green alga Volvox.</title>
        <authorList>
            <person name="Yamamoto K."/>
            <person name="Matsuzaki R."/>
            <person name="Mahakham W."/>
            <person name="Heman W."/>
            <person name="Sekimoto H."/>
            <person name="Kawachi M."/>
            <person name="Minakuchi Y."/>
            <person name="Toyoda A."/>
            <person name="Nozaki H."/>
        </authorList>
    </citation>
    <scope>NUCLEOTIDE SEQUENCE [LARGE SCALE GENOMIC DNA]</scope>
    <source>
        <strain evidence="4 5">NIES-4468</strain>
    </source>
</reference>
<feature type="transmembrane region" description="Helical" evidence="2">
    <location>
        <begin position="49"/>
        <end position="67"/>
    </location>
</feature>
<name>A0ABQ5S5C7_9CHLO</name>
<organism evidence="4 5">
    <name type="scientific">Volvox africanus</name>
    <dbReference type="NCBI Taxonomy" id="51714"/>
    <lineage>
        <taxon>Eukaryota</taxon>
        <taxon>Viridiplantae</taxon>
        <taxon>Chlorophyta</taxon>
        <taxon>core chlorophytes</taxon>
        <taxon>Chlorophyceae</taxon>
        <taxon>CS clade</taxon>
        <taxon>Chlamydomonadales</taxon>
        <taxon>Volvocaceae</taxon>
        <taxon>Volvox</taxon>
    </lineage>
</organism>
<protein>
    <submittedName>
        <fullName evidence="4">Uncharacterized protein</fullName>
    </submittedName>
</protein>
<keyword evidence="2" id="KW-1133">Transmembrane helix</keyword>
<keyword evidence="5" id="KW-1185">Reference proteome</keyword>
<dbReference type="Proteomes" id="UP001165090">
    <property type="component" value="Unassembled WGS sequence"/>
</dbReference>
<feature type="region of interest" description="Disordered" evidence="1">
    <location>
        <begin position="127"/>
        <end position="154"/>
    </location>
</feature>
<feature type="region of interest" description="Disordered" evidence="1">
    <location>
        <begin position="605"/>
        <end position="636"/>
    </location>
</feature>
<feature type="transmembrane region" description="Helical" evidence="2">
    <location>
        <begin position="731"/>
        <end position="749"/>
    </location>
</feature>
<keyword evidence="3" id="KW-0732">Signal</keyword>
<accession>A0ABQ5S5C7</accession>
<feature type="chain" id="PRO_5045198303" evidence="3">
    <location>
        <begin position="26"/>
        <end position="896"/>
    </location>
</feature>
<feature type="compositionally biased region" description="Low complexity" evidence="1">
    <location>
        <begin position="141"/>
        <end position="152"/>
    </location>
</feature>
<feature type="signal peptide" evidence="3">
    <location>
        <begin position="1"/>
        <end position="25"/>
    </location>
</feature>
<evidence type="ECO:0000256" key="3">
    <source>
        <dbReference type="SAM" id="SignalP"/>
    </source>
</evidence>
<feature type="transmembrane region" description="Helical" evidence="2">
    <location>
        <begin position="79"/>
        <end position="99"/>
    </location>
</feature>
<evidence type="ECO:0000313" key="5">
    <source>
        <dbReference type="Proteomes" id="UP001165090"/>
    </source>
</evidence>
<gene>
    <name evidence="4" type="ORF">VaNZ11_008238</name>
</gene>
<feature type="region of interest" description="Disordered" evidence="1">
    <location>
        <begin position="305"/>
        <end position="335"/>
    </location>
</feature>
<proteinExistence type="predicted"/>
<dbReference type="EMBL" id="BSDZ01000021">
    <property type="protein sequence ID" value="GLI64854.1"/>
    <property type="molecule type" value="Genomic_DNA"/>
</dbReference>
<evidence type="ECO:0000313" key="4">
    <source>
        <dbReference type="EMBL" id="GLI64854.1"/>
    </source>
</evidence>